<evidence type="ECO:0000313" key="4">
    <source>
        <dbReference type="Proteomes" id="UP000019116"/>
    </source>
</evidence>
<reference evidence="3" key="2">
    <citation type="submission" date="2018-10" db="UniProtKB">
        <authorList>
            <consortium name="EnsemblPlants"/>
        </authorList>
    </citation>
    <scope>IDENTIFICATION</scope>
</reference>
<dbReference type="OrthoDB" id="684434at2759"/>
<dbReference type="Gramene" id="TraesMAC7A03G03844700.1">
    <property type="protein sequence ID" value="TraesMAC7A03G03844700.1"/>
    <property type="gene ID" value="TraesMAC7A03G03844700"/>
</dbReference>
<dbReference type="Gramene" id="TraesARI7A03G03814040.1">
    <property type="protein sequence ID" value="TraesARI7A03G03814040.1"/>
    <property type="gene ID" value="TraesARI7A03G03814040"/>
</dbReference>
<evidence type="ECO:0000259" key="2">
    <source>
        <dbReference type="Pfam" id="PF12937"/>
    </source>
</evidence>
<dbReference type="Gene3D" id="1.20.1280.50">
    <property type="match status" value="1"/>
</dbReference>
<keyword evidence="1" id="KW-0812">Transmembrane</keyword>
<keyword evidence="1" id="KW-0472">Membrane</keyword>
<evidence type="ECO:0000313" key="3">
    <source>
        <dbReference type="EnsemblPlants" id="TraesCS7A02G126300.1"/>
    </source>
</evidence>
<organism evidence="3">
    <name type="scientific">Triticum aestivum</name>
    <name type="common">Wheat</name>
    <dbReference type="NCBI Taxonomy" id="4565"/>
    <lineage>
        <taxon>Eukaryota</taxon>
        <taxon>Viridiplantae</taxon>
        <taxon>Streptophyta</taxon>
        <taxon>Embryophyta</taxon>
        <taxon>Tracheophyta</taxon>
        <taxon>Spermatophyta</taxon>
        <taxon>Magnoliopsida</taxon>
        <taxon>Liliopsida</taxon>
        <taxon>Poales</taxon>
        <taxon>Poaceae</taxon>
        <taxon>BOP clade</taxon>
        <taxon>Pooideae</taxon>
        <taxon>Triticodae</taxon>
        <taxon>Triticeae</taxon>
        <taxon>Triticinae</taxon>
        <taxon>Triticum</taxon>
    </lineage>
</organism>
<dbReference type="Proteomes" id="UP000019116">
    <property type="component" value="Chromosome 7A"/>
</dbReference>
<feature type="domain" description="F-box" evidence="2">
    <location>
        <begin position="134"/>
        <end position="180"/>
    </location>
</feature>
<dbReference type="Gramene" id="TraesLAC7A03G03795880.1">
    <property type="protein sequence ID" value="TraesLAC7A03G03795880.1"/>
    <property type="gene ID" value="TraesLAC7A03G03795880"/>
</dbReference>
<dbReference type="Gramene" id="TraesCAD_scaffold_051719_01G000200.1">
    <property type="protein sequence ID" value="TraesCAD_scaffold_051719_01G000200.1"/>
    <property type="gene ID" value="TraesCAD_scaffold_051719_01G000200"/>
</dbReference>
<dbReference type="InterPro" id="IPR001810">
    <property type="entry name" value="F-box_dom"/>
</dbReference>
<sequence length="235" mass="26275">MAEMSPLHRVIDAARWDKERLLGRLIILVHAAFLDAGFVFHADSVLKSGRVPRRAGRTASTLSLVFAQDPRPGTHWVCVDARAAAPLLSGGLDDTARALTDDDGDSPVAALWRELTEKLCRSTLVAVCPGNTLLSLPVDVMLDILARLTDGVDLFRVASTCAGLGRLVADHDSELWKHRYKASFWRRWNDKSPMADDASGTTWMKLWCKERREDAKFAASMREYRRQKSKPTQIF</sequence>
<reference evidence="3" key="1">
    <citation type="submission" date="2018-08" db="EMBL/GenBank/DDBJ databases">
        <authorList>
            <person name="Rossello M."/>
        </authorList>
    </citation>
    <scope>NUCLEOTIDE SEQUENCE [LARGE SCALE GENOMIC DNA]</scope>
    <source>
        <strain evidence="3">cv. Chinese Spring</strain>
    </source>
</reference>
<dbReference type="PANTHER" id="PTHR34791:SF1">
    <property type="entry name" value="OS02G0272100 PROTEIN"/>
    <property type="match status" value="1"/>
</dbReference>
<feature type="transmembrane region" description="Helical" evidence="1">
    <location>
        <begin position="21"/>
        <end position="40"/>
    </location>
</feature>
<dbReference type="OMA" id="HMAIDAG"/>
<dbReference type="PANTHER" id="PTHR34791">
    <property type="entry name" value="OS02G0272100 PROTEIN"/>
    <property type="match status" value="1"/>
</dbReference>
<dbReference type="Gramene" id="TraesJAG7A03G03825360.1">
    <property type="protein sequence ID" value="TraesJAG7A03G03825360.1"/>
    <property type="gene ID" value="TraesJAG7A03G03825360"/>
</dbReference>
<dbReference type="Gramene" id="TraesSTA7A03G03838090.1">
    <property type="protein sequence ID" value="TraesSTA7A03G03838090.1"/>
    <property type="gene ID" value="TraesSTA7A03G03838090"/>
</dbReference>
<dbReference type="Pfam" id="PF12937">
    <property type="entry name" value="F-box-like"/>
    <property type="match status" value="1"/>
</dbReference>
<name>A0A3B6RDT1_WHEAT</name>
<keyword evidence="1" id="KW-1133">Transmembrane helix</keyword>
<dbReference type="SUPFAM" id="SSF81383">
    <property type="entry name" value="F-box domain"/>
    <property type="match status" value="1"/>
</dbReference>
<dbReference type="AlphaFoldDB" id="A0A3B6RDT1"/>
<evidence type="ECO:0000256" key="1">
    <source>
        <dbReference type="SAM" id="Phobius"/>
    </source>
</evidence>
<dbReference type="EnsemblPlants" id="TraesCS7A02G126300.1">
    <property type="protein sequence ID" value="TraesCS7A02G126300.1"/>
    <property type="gene ID" value="TraesCS7A02G126300"/>
</dbReference>
<accession>A0A3B6RDT1</accession>
<dbReference type="Gramene" id="TraesCS7A03G0298800.1">
    <property type="protein sequence ID" value="TraesCS7A03G0298800.1.CDS"/>
    <property type="gene ID" value="TraesCS7A03G0298800"/>
</dbReference>
<protein>
    <recommendedName>
        <fullName evidence="2">F-box domain-containing protein</fullName>
    </recommendedName>
</protein>
<proteinExistence type="predicted"/>
<dbReference type="InterPro" id="IPR036047">
    <property type="entry name" value="F-box-like_dom_sf"/>
</dbReference>
<keyword evidence="4" id="KW-1185">Reference proteome</keyword>
<dbReference type="Gramene" id="TraesCS7A02G126300.1">
    <property type="protein sequence ID" value="TraesCS7A02G126300.1"/>
    <property type="gene ID" value="TraesCS7A02G126300"/>
</dbReference>